<evidence type="ECO:0000256" key="1">
    <source>
        <dbReference type="SAM" id="SignalP"/>
    </source>
</evidence>
<organism evidence="2 3">
    <name type="scientific">Flavipsychrobacter stenotrophus</name>
    <dbReference type="NCBI Taxonomy" id="2077091"/>
    <lineage>
        <taxon>Bacteria</taxon>
        <taxon>Pseudomonadati</taxon>
        <taxon>Bacteroidota</taxon>
        <taxon>Chitinophagia</taxon>
        <taxon>Chitinophagales</taxon>
        <taxon>Chitinophagaceae</taxon>
        <taxon>Flavipsychrobacter</taxon>
    </lineage>
</organism>
<proteinExistence type="predicted"/>
<accession>A0A2S7T0C7</accession>
<reference evidence="2 3" key="1">
    <citation type="submission" date="2018-01" db="EMBL/GenBank/DDBJ databases">
        <title>A novel member of the phylum Bacteroidetes isolated from glacier ice.</title>
        <authorList>
            <person name="Liu Q."/>
            <person name="Xin Y.-H."/>
        </authorList>
    </citation>
    <scope>NUCLEOTIDE SEQUENCE [LARGE SCALE GENOMIC DNA]</scope>
    <source>
        <strain evidence="2 3">RB1R16</strain>
    </source>
</reference>
<dbReference type="Proteomes" id="UP000239872">
    <property type="component" value="Unassembled WGS sequence"/>
</dbReference>
<feature type="chain" id="PRO_5015753766" description="Membrane or secreted protein" evidence="1">
    <location>
        <begin position="26"/>
        <end position="149"/>
    </location>
</feature>
<evidence type="ECO:0000313" key="2">
    <source>
        <dbReference type="EMBL" id="PQJ12331.1"/>
    </source>
</evidence>
<comment type="caution">
    <text evidence="2">The sequence shown here is derived from an EMBL/GenBank/DDBJ whole genome shotgun (WGS) entry which is preliminary data.</text>
</comment>
<evidence type="ECO:0000313" key="3">
    <source>
        <dbReference type="Proteomes" id="UP000239872"/>
    </source>
</evidence>
<dbReference type="EMBL" id="PPSL01000001">
    <property type="protein sequence ID" value="PQJ12331.1"/>
    <property type="molecule type" value="Genomic_DNA"/>
</dbReference>
<dbReference type="AlphaFoldDB" id="A0A2S7T0C7"/>
<protein>
    <recommendedName>
        <fullName evidence="4">Membrane or secreted protein</fullName>
    </recommendedName>
</protein>
<dbReference type="OrthoDB" id="1444363at2"/>
<sequence>MKKITTFLLAVAMMFSFTQCTNSSADKLCSNADTRAKVISELMNNDAYMKEVMVAMKTKHCDAIASTSCDMMKEDKAMQTKMMGSMMDMCMADTGMCKMMMGKTMDMCDMDKSKCSMMIGSMKEHPKGTQSMKDMGMCDMKGMDMSKMK</sequence>
<keyword evidence="1" id="KW-0732">Signal</keyword>
<feature type="signal peptide" evidence="1">
    <location>
        <begin position="1"/>
        <end position="25"/>
    </location>
</feature>
<keyword evidence="3" id="KW-1185">Reference proteome</keyword>
<dbReference type="RefSeq" id="WP_105037215.1">
    <property type="nucleotide sequence ID" value="NZ_PPSL01000001.1"/>
</dbReference>
<gene>
    <name evidence="2" type="ORF">CJD36_000820</name>
</gene>
<evidence type="ECO:0008006" key="4">
    <source>
        <dbReference type="Google" id="ProtNLM"/>
    </source>
</evidence>
<name>A0A2S7T0C7_9BACT</name>